<keyword evidence="5 9" id="KW-0560">Oxidoreductase</keyword>
<comment type="pathway">
    <text evidence="1 9">Isoprenoid biosynthesis; isopentenyl diphosphate biosynthesis via DXP pathway; isopentenyl diphosphate from 1-deoxy-D-xylulose 5-phosphate: step 1/6.</text>
</comment>
<dbReference type="InterPro" id="IPR036291">
    <property type="entry name" value="NAD(P)-bd_dom_sf"/>
</dbReference>
<comment type="catalytic activity">
    <reaction evidence="8">
        <text>2-C-methyl-D-erythritol 4-phosphate + NADP(+) = 1-deoxy-D-xylulose 5-phosphate + NADPH + H(+)</text>
        <dbReference type="Rhea" id="RHEA:13717"/>
        <dbReference type="ChEBI" id="CHEBI:15378"/>
        <dbReference type="ChEBI" id="CHEBI:57783"/>
        <dbReference type="ChEBI" id="CHEBI:57792"/>
        <dbReference type="ChEBI" id="CHEBI:58262"/>
        <dbReference type="ChEBI" id="CHEBI:58349"/>
        <dbReference type="EC" id="1.1.1.267"/>
    </reaction>
    <physiologicalReaction direction="right-to-left" evidence="8">
        <dbReference type="Rhea" id="RHEA:13719"/>
    </physiologicalReaction>
</comment>
<feature type="domain" description="1-deoxy-D-xylulose 5-phosphate reductoisomerase N-terminal" evidence="10">
    <location>
        <begin position="7"/>
        <end position="130"/>
    </location>
</feature>
<dbReference type="Pfam" id="PF08436">
    <property type="entry name" value="DXP_redisom_C"/>
    <property type="match status" value="1"/>
</dbReference>
<evidence type="ECO:0000256" key="8">
    <source>
        <dbReference type="ARBA" id="ARBA00048543"/>
    </source>
</evidence>
<feature type="binding site" evidence="9">
    <location>
        <position position="197"/>
    </location>
    <ligand>
        <name>1-deoxy-D-xylulose 5-phosphate</name>
        <dbReference type="ChEBI" id="CHEBI:57792"/>
    </ligand>
</feature>
<dbReference type="UniPathway" id="UPA00056">
    <property type="reaction ID" value="UER00092"/>
</dbReference>
<comment type="similarity">
    <text evidence="2 9">Belongs to the DXR family.</text>
</comment>
<dbReference type="HAMAP" id="MF_00183">
    <property type="entry name" value="DXP_reductoisom"/>
    <property type="match status" value="1"/>
</dbReference>
<feature type="domain" description="DXP reductoisomerase C-terminal" evidence="12">
    <location>
        <begin position="259"/>
        <end position="375"/>
    </location>
</feature>
<dbReference type="Proteomes" id="UP000234857">
    <property type="component" value="Unassembled WGS sequence"/>
</dbReference>
<evidence type="ECO:0000313" key="13">
    <source>
        <dbReference type="EMBL" id="PLX19777.1"/>
    </source>
</evidence>
<feature type="binding site" evidence="9">
    <location>
        <position position="123"/>
    </location>
    <ligand>
        <name>1-deoxy-D-xylulose 5-phosphate</name>
        <dbReference type="ChEBI" id="CHEBI:57792"/>
    </ligand>
</feature>
<keyword evidence="13" id="KW-0413">Isomerase</keyword>
<gene>
    <name evidence="9" type="primary">dxr</name>
    <name evidence="13" type="ORF">C0601_01030</name>
</gene>
<dbReference type="InterPro" id="IPR013644">
    <property type="entry name" value="DXP_reductoisomerase_C"/>
</dbReference>
<dbReference type="EMBL" id="PKTG01000019">
    <property type="protein sequence ID" value="PLX19777.1"/>
    <property type="molecule type" value="Genomic_DNA"/>
</dbReference>
<dbReference type="SUPFAM" id="SSF55347">
    <property type="entry name" value="Glyceraldehyde-3-phosphate dehydrogenase-like, C-terminal domain"/>
    <property type="match status" value="1"/>
</dbReference>
<feature type="binding site" evidence="9">
    <location>
        <position position="210"/>
    </location>
    <ligand>
        <name>1-deoxy-D-xylulose 5-phosphate</name>
        <dbReference type="ChEBI" id="CHEBI:57792"/>
    </ligand>
</feature>
<comment type="caution">
    <text evidence="13">The sequence shown here is derived from an EMBL/GenBank/DDBJ whole genome shotgun (WGS) entry which is preliminary data.</text>
</comment>
<keyword evidence="4 9" id="KW-0521">NADP</keyword>
<feature type="binding site" evidence="9">
    <location>
        <position position="215"/>
    </location>
    <ligand>
        <name>1-deoxy-D-xylulose 5-phosphate</name>
        <dbReference type="ChEBI" id="CHEBI:57792"/>
    </ligand>
</feature>
<feature type="binding site" evidence="9">
    <location>
        <position position="148"/>
    </location>
    <ligand>
        <name>Mn(2+)</name>
        <dbReference type="ChEBI" id="CHEBI:29035"/>
    </ligand>
</feature>
<comment type="caution">
    <text evidence="9">Lacks conserved residue(s) required for the propagation of feature annotation.</text>
</comment>
<feature type="binding site" evidence="9">
    <location>
        <position position="174"/>
    </location>
    <ligand>
        <name>1-deoxy-D-xylulose 5-phosphate</name>
        <dbReference type="ChEBI" id="CHEBI:57792"/>
    </ligand>
</feature>
<comment type="function">
    <text evidence="9">Catalyzes the NADPH-dependent rearrangement and reduction of 1-deoxy-D-xylulose-5-phosphate (DXP) to 2-C-methyl-D-erythritol 4-phosphate (MEP).</text>
</comment>
<dbReference type="GO" id="GO:0030145">
    <property type="term" value="F:manganese ion binding"/>
    <property type="evidence" value="ECO:0007669"/>
    <property type="project" value="TreeGrafter"/>
</dbReference>
<dbReference type="GO" id="GO:0016853">
    <property type="term" value="F:isomerase activity"/>
    <property type="evidence" value="ECO:0007669"/>
    <property type="project" value="UniProtKB-KW"/>
</dbReference>
<organism evidence="13 14">
    <name type="scientific">Muiribacterium halophilum</name>
    <dbReference type="NCBI Taxonomy" id="2053465"/>
    <lineage>
        <taxon>Bacteria</taxon>
        <taxon>Candidatus Muiribacteriota</taxon>
        <taxon>Candidatus Muiribacteriia</taxon>
        <taxon>Candidatus Muiribacteriales</taxon>
        <taxon>Candidatus Muiribacteriaceae</taxon>
        <taxon>Candidatus Muiribacterium</taxon>
    </lineage>
</organism>
<feature type="binding site" evidence="9">
    <location>
        <position position="219"/>
    </location>
    <ligand>
        <name>Mn(2+)</name>
        <dbReference type="ChEBI" id="CHEBI:29035"/>
    </ligand>
</feature>
<dbReference type="InterPro" id="IPR003821">
    <property type="entry name" value="DXP_reductoisomerase"/>
</dbReference>
<keyword evidence="7 9" id="KW-0414">Isoprene biosynthesis</keyword>
<dbReference type="Gene3D" id="3.40.50.720">
    <property type="entry name" value="NAD(P)-binding Rossmann-like Domain"/>
    <property type="match status" value="1"/>
</dbReference>
<dbReference type="FunFam" id="3.40.50.720:FF:000045">
    <property type="entry name" value="1-deoxy-D-xylulose 5-phosphate reductoisomerase"/>
    <property type="match status" value="1"/>
</dbReference>
<feature type="binding site" evidence="9">
    <location>
        <position position="150"/>
    </location>
    <ligand>
        <name>Mn(2+)</name>
        <dbReference type="ChEBI" id="CHEBI:29035"/>
    </ligand>
</feature>
<feature type="binding site" evidence="9">
    <location>
        <position position="39"/>
    </location>
    <ligand>
        <name>NADPH</name>
        <dbReference type="ChEBI" id="CHEBI:57783"/>
    </ligand>
</feature>
<accession>A0A2N5ZM66</accession>
<dbReference type="InterPro" id="IPR036169">
    <property type="entry name" value="DXPR_C_sf"/>
</dbReference>
<dbReference type="SUPFAM" id="SSF51735">
    <property type="entry name" value="NAD(P)-binding Rossmann-fold domains"/>
    <property type="match status" value="1"/>
</dbReference>
<evidence type="ECO:0000256" key="2">
    <source>
        <dbReference type="ARBA" id="ARBA00006825"/>
    </source>
</evidence>
<comment type="cofactor">
    <cofactor evidence="9">
        <name>Mg(2+)</name>
        <dbReference type="ChEBI" id="CHEBI:18420"/>
    </cofactor>
    <cofactor evidence="9">
        <name>Mn(2+)</name>
        <dbReference type="ChEBI" id="CHEBI:29035"/>
    </cofactor>
</comment>
<feature type="binding site" evidence="9">
    <location>
        <position position="13"/>
    </location>
    <ligand>
        <name>NADPH</name>
        <dbReference type="ChEBI" id="CHEBI:57783"/>
    </ligand>
</feature>
<feature type="binding site" evidence="9">
    <location>
        <position position="203"/>
    </location>
    <ligand>
        <name>NADPH</name>
        <dbReference type="ChEBI" id="CHEBI:57783"/>
    </ligand>
</feature>
<protein>
    <recommendedName>
        <fullName evidence="9">1-deoxy-D-xylulose 5-phosphate reductoisomerase</fullName>
        <shortName evidence="9">DXP reductoisomerase</shortName>
        <ecNumber evidence="9">1.1.1.267</ecNumber>
    </recommendedName>
    <alternativeName>
        <fullName evidence="9">1-deoxyxylulose-5-phosphate reductoisomerase</fullName>
    </alternativeName>
    <alternativeName>
        <fullName evidence="9">2-C-methyl-D-erythritol 4-phosphate synthase</fullName>
    </alternativeName>
</protein>
<dbReference type="AlphaFoldDB" id="A0A2N5ZM66"/>
<reference evidence="13 14" key="1">
    <citation type="submission" date="2017-11" db="EMBL/GenBank/DDBJ databases">
        <title>Genome-resolved metagenomics identifies genetic mobility, metabolic interactions, and unexpected diversity in perchlorate-reducing communities.</title>
        <authorList>
            <person name="Barnum T.P."/>
            <person name="Figueroa I.A."/>
            <person name="Carlstrom C.I."/>
            <person name="Lucas L.N."/>
            <person name="Engelbrektson A.L."/>
            <person name="Coates J.D."/>
        </authorList>
    </citation>
    <scope>NUCLEOTIDE SEQUENCE [LARGE SCALE GENOMIC DNA]</scope>
    <source>
        <strain evidence="13">BM706</strain>
    </source>
</reference>
<evidence type="ECO:0000259" key="10">
    <source>
        <dbReference type="Pfam" id="PF02670"/>
    </source>
</evidence>
<feature type="binding site" evidence="9">
    <location>
        <position position="150"/>
    </location>
    <ligand>
        <name>1-deoxy-D-xylulose 5-phosphate</name>
        <dbReference type="ChEBI" id="CHEBI:57792"/>
    </ligand>
</feature>
<evidence type="ECO:0000256" key="3">
    <source>
        <dbReference type="ARBA" id="ARBA00022723"/>
    </source>
</evidence>
<evidence type="ECO:0000259" key="11">
    <source>
        <dbReference type="Pfam" id="PF08436"/>
    </source>
</evidence>
<name>A0A2N5ZM66_MUIH1</name>
<dbReference type="Pfam" id="PF02670">
    <property type="entry name" value="DXP_reductoisom"/>
    <property type="match status" value="1"/>
</dbReference>
<dbReference type="InterPro" id="IPR026877">
    <property type="entry name" value="DXPR_C"/>
</dbReference>
<evidence type="ECO:0000256" key="5">
    <source>
        <dbReference type="ARBA" id="ARBA00023002"/>
    </source>
</evidence>
<dbReference type="PANTHER" id="PTHR30525">
    <property type="entry name" value="1-DEOXY-D-XYLULOSE 5-PHOSPHATE REDUCTOISOMERASE"/>
    <property type="match status" value="1"/>
</dbReference>
<feature type="binding site" evidence="9">
    <location>
        <position position="12"/>
    </location>
    <ligand>
        <name>NADPH</name>
        <dbReference type="ChEBI" id="CHEBI:57783"/>
    </ligand>
</feature>
<dbReference type="GO" id="GO:0030604">
    <property type="term" value="F:1-deoxy-D-xylulose-5-phosphate reductoisomerase activity"/>
    <property type="evidence" value="ECO:0007669"/>
    <property type="project" value="UniProtKB-UniRule"/>
</dbReference>
<feature type="binding site" evidence="9">
    <location>
        <position position="11"/>
    </location>
    <ligand>
        <name>NADPH</name>
        <dbReference type="ChEBI" id="CHEBI:57783"/>
    </ligand>
</feature>
<keyword evidence="3 9" id="KW-0479">Metal-binding</keyword>
<proteinExistence type="inferred from homology"/>
<dbReference type="GO" id="GO:0051484">
    <property type="term" value="P:isopentenyl diphosphate biosynthetic process, methylerythritol 4-phosphate pathway involved in terpenoid biosynthetic process"/>
    <property type="evidence" value="ECO:0007669"/>
    <property type="project" value="TreeGrafter"/>
</dbReference>
<evidence type="ECO:0000256" key="1">
    <source>
        <dbReference type="ARBA" id="ARBA00005094"/>
    </source>
</evidence>
<evidence type="ECO:0000256" key="4">
    <source>
        <dbReference type="ARBA" id="ARBA00022857"/>
    </source>
</evidence>
<evidence type="ECO:0000259" key="12">
    <source>
        <dbReference type="Pfam" id="PF13288"/>
    </source>
</evidence>
<feature type="domain" description="1-deoxy-D-xylulose 5-phosphate reductoisomerase C-terminal" evidence="11">
    <location>
        <begin position="144"/>
        <end position="227"/>
    </location>
</feature>
<feature type="binding site" evidence="9">
    <location>
        <position position="124"/>
    </location>
    <ligand>
        <name>NADPH</name>
        <dbReference type="ChEBI" id="CHEBI:57783"/>
    </ligand>
</feature>
<keyword evidence="6 9" id="KW-0464">Manganese</keyword>
<dbReference type="Gene3D" id="1.10.1740.10">
    <property type="match status" value="1"/>
</dbReference>
<dbReference type="InterPro" id="IPR013512">
    <property type="entry name" value="DXP_reductoisomerase_N"/>
</dbReference>
<dbReference type="EC" id="1.1.1.267" evidence="9"/>
<feature type="binding site" evidence="9">
    <location>
        <position position="149"/>
    </location>
    <ligand>
        <name>1-deoxy-D-xylulose 5-phosphate</name>
        <dbReference type="ChEBI" id="CHEBI:57792"/>
    </ligand>
</feature>
<feature type="binding site" evidence="9">
    <location>
        <position position="122"/>
    </location>
    <ligand>
        <name>NADPH</name>
        <dbReference type="ChEBI" id="CHEBI:57783"/>
    </ligand>
</feature>
<sequence length="387" mass="43893">MKQRLFLAGATGSIGQSALDILRNMSDKFQLVGFSAHRNLLIAKKIINEFKPEFAIFTHEETYKQIKREKYSDTKLLFGIKEACKIIQNENIDIVLNSIVGGAGLIITHYAVENVKRLALANKESLVIAGDIIIKKAKENECEILPVDSEHNAVFQALSGETNEKIRKIWLTASGGPFLHTKKEDFCKITLSQALKHPNWDMGSKITIDSATMMNKGLEVIEAHHLFEVGYEKIYVVIHPESVIHSMVEFVDGNFIAQLGKTDMRGPIQYSLTYPERERSVNHDFDLFEISKYHLIRPDFERFPCLLLAYKAGRSGLLSCNILNAANEAAVYLFLNKKIHFTSIPKIVSDMLEKSDLRCPTNIDEIIAIHDEIKKKAIEHGEKEYSW</sequence>
<evidence type="ECO:0000256" key="9">
    <source>
        <dbReference type="HAMAP-Rule" id="MF_00183"/>
    </source>
</evidence>
<dbReference type="NCBIfam" id="TIGR00243">
    <property type="entry name" value="Dxr"/>
    <property type="match status" value="1"/>
</dbReference>
<evidence type="ECO:0000256" key="6">
    <source>
        <dbReference type="ARBA" id="ARBA00023211"/>
    </source>
</evidence>
<dbReference type="PANTHER" id="PTHR30525:SF0">
    <property type="entry name" value="1-DEOXY-D-XYLULOSE 5-PHOSPHATE REDUCTOISOMERASE, CHLOROPLASTIC"/>
    <property type="match status" value="1"/>
</dbReference>
<keyword evidence="9" id="KW-0460">Magnesium</keyword>
<dbReference type="Pfam" id="PF13288">
    <property type="entry name" value="DXPR_C"/>
    <property type="match status" value="1"/>
</dbReference>
<feature type="binding site" evidence="9">
    <location>
        <position position="216"/>
    </location>
    <ligand>
        <name>1-deoxy-D-xylulose 5-phosphate</name>
        <dbReference type="ChEBI" id="CHEBI:57792"/>
    </ligand>
</feature>
<evidence type="ECO:0000313" key="14">
    <source>
        <dbReference type="Proteomes" id="UP000234857"/>
    </source>
</evidence>
<feature type="binding site" evidence="9">
    <location>
        <position position="14"/>
    </location>
    <ligand>
        <name>NADPH</name>
        <dbReference type="ChEBI" id="CHEBI:57783"/>
    </ligand>
</feature>
<dbReference type="SUPFAM" id="SSF69055">
    <property type="entry name" value="1-deoxy-D-xylulose-5-phosphate reductoisomerase, C-terminal domain"/>
    <property type="match status" value="1"/>
</dbReference>
<evidence type="ECO:0000256" key="7">
    <source>
        <dbReference type="ARBA" id="ARBA00023229"/>
    </source>
</evidence>
<dbReference type="GO" id="GO:0070402">
    <property type="term" value="F:NADPH binding"/>
    <property type="evidence" value="ECO:0007669"/>
    <property type="project" value="InterPro"/>
</dbReference>
<feature type="binding site" evidence="9">
    <location>
        <position position="38"/>
    </location>
    <ligand>
        <name>NADPH</name>
        <dbReference type="ChEBI" id="CHEBI:57783"/>
    </ligand>
</feature>
<feature type="binding site" evidence="9">
    <location>
        <position position="219"/>
    </location>
    <ligand>
        <name>1-deoxy-D-xylulose 5-phosphate</name>
        <dbReference type="ChEBI" id="CHEBI:57792"/>
    </ligand>
</feature>
<dbReference type="PIRSF" id="PIRSF006205">
    <property type="entry name" value="Dxp_reductismrs"/>
    <property type="match status" value="1"/>
</dbReference>